<dbReference type="OrthoDB" id="9937820at2759"/>
<comment type="caution">
    <text evidence="2">The sequence shown here is derived from an EMBL/GenBank/DDBJ whole genome shotgun (WGS) entry which is preliminary data.</text>
</comment>
<name>A0A6V7HNA0_9HYME</name>
<gene>
    <name evidence="2" type="ORF">MHI_LOCUS968445</name>
</gene>
<dbReference type="EMBL" id="CAJDYZ010012969">
    <property type="protein sequence ID" value="CAD1480871.1"/>
    <property type="molecule type" value="Genomic_DNA"/>
</dbReference>
<dbReference type="AlphaFoldDB" id="A0A6V7HNA0"/>
<sequence length="76" mass="8618">MISSGWTFFLIVTIISSSVQQPTFFRNSFKGLNGVTLRNYAYDRNEITAVYYHDQTVAVVDLGANNELHNCNLIEV</sequence>
<evidence type="ECO:0000256" key="1">
    <source>
        <dbReference type="SAM" id="SignalP"/>
    </source>
</evidence>
<evidence type="ECO:0008006" key="4">
    <source>
        <dbReference type="Google" id="ProtNLM"/>
    </source>
</evidence>
<feature type="chain" id="PRO_5028128435" description="Bee-milk protein" evidence="1">
    <location>
        <begin position="21"/>
        <end position="76"/>
    </location>
</feature>
<accession>A0A6V7HNA0</accession>
<reference evidence="2" key="1">
    <citation type="submission" date="2020-07" db="EMBL/GenBank/DDBJ databases">
        <authorList>
            <person name="Nazaruddin N."/>
        </authorList>
    </citation>
    <scope>NUCLEOTIDE SEQUENCE</scope>
</reference>
<dbReference type="Proteomes" id="UP000752696">
    <property type="component" value="Unassembled WGS sequence"/>
</dbReference>
<feature type="signal peptide" evidence="1">
    <location>
        <begin position="1"/>
        <end position="20"/>
    </location>
</feature>
<organism evidence="2 3">
    <name type="scientific">Heterotrigona itama</name>
    <dbReference type="NCBI Taxonomy" id="395501"/>
    <lineage>
        <taxon>Eukaryota</taxon>
        <taxon>Metazoa</taxon>
        <taxon>Ecdysozoa</taxon>
        <taxon>Arthropoda</taxon>
        <taxon>Hexapoda</taxon>
        <taxon>Insecta</taxon>
        <taxon>Pterygota</taxon>
        <taxon>Neoptera</taxon>
        <taxon>Endopterygota</taxon>
        <taxon>Hymenoptera</taxon>
        <taxon>Apocrita</taxon>
        <taxon>Aculeata</taxon>
        <taxon>Apoidea</taxon>
        <taxon>Anthophila</taxon>
        <taxon>Apidae</taxon>
        <taxon>Heterotrigona</taxon>
    </lineage>
</organism>
<keyword evidence="1" id="KW-0732">Signal</keyword>
<evidence type="ECO:0000313" key="2">
    <source>
        <dbReference type="EMBL" id="CAD1480871.1"/>
    </source>
</evidence>
<proteinExistence type="predicted"/>
<keyword evidence="3" id="KW-1185">Reference proteome</keyword>
<protein>
    <recommendedName>
        <fullName evidence="4">Bee-milk protein</fullName>
    </recommendedName>
</protein>
<evidence type="ECO:0000313" key="3">
    <source>
        <dbReference type="Proteomes" id="UP000752696"/>
    </source>
</evidence>